<sequence length="628" mass="65022">MAEGGTPARQRQLALLALCALGLLVAAFAAPQVDAGLGLGPGGPGESPDAPSGGGGGSGGGGDGIGFGDAIQELLEWLSDDEPGDRESGDATACAVRFVGEPTPGARLTVVVSDDSGRVEGARVSLGGEVVGTTDERGTVTVEVPYERELTLDATLPAGSSCSNTRATAGVEAAAASAAVVPVATSTGSAGSLRKSVAAQDWPGADDDGADADGPRVTQAVTVDGEVTIRVVGEPIPGERVAIAAAIDGEPMREATVSVDGQRVGRTDDEGRYGLDVPTDGRDSLTVRVERGEFAGRKTVDVTDLRAVVRPATILAIPGGDAVVVARLGNRTVQNATVTLGGERLGTTDAQGRLAFSMPTDPTAVIALQSGELTARQSLLPLYAVTALVVVLVVLGLALVVAKLRGRTDGVRRTATSLTDRLRRLARWLVGLAFRITAALEGLLDWLAARLGALRAALASLAGLGILGAVRESVTGALAWLLSLPGRLWAALVAALVWLRGLPGRLRASGADDTTPTADETVTATAGDEGGAPSGLRERWRAFARWVAPERWPQRTPGEVAREAAETGFPREPVRDLTRLFRDVEYGGRPETPEREDRSRAAFDALRDHREADGDDRPDDDREVTDRG</sequence>
<feature type="compositionally biased region" description="Basic and acidic residues" evidence="1">
    <location>
        <begin position="582"/>
        <end position="612"/>
    </location>
</feature>
<keyword evidence="2" id="KW-0812">Transmembrane</keyword>
<feature type="compositionally biased region" description="Gly residues" evidence="1">
    <location>
        <begin position="52"/>
        <end position="65"/>
    </location>
</feature>
<dbReference type="OrthoDB" id="206550at2157"/>
<protein>
    <recommendedName>
        <fullName evidence="3">Protein-glutamine gamma-glutamyltransferase-like C-terminal domain-containing protein</fullName>
    </recommendedName>
</protein>
<feature type="transmembrane region" description="Helical" evidence="2">
    <location>
        <begin position="477"/>
        <end position="499"/>
    </location>
</feature>
<gene>
    <name evidence="4" type="ORF">SAMN05216218_103131</name>
</gene>
<proteinExistence type="predicted"/>
<feature type="region of interest" description="Disordered" evidence="1">
    <location>
        <begin position="582"/>
        <end position="628"/>
    </location>
</feature>
<feature type="region of interest" description="Disordered" evidence="1">
    <location>
        <begin position="39"/>
        <end position="65"/>
    </location>
</feature>
<feature type="compositionally biased region" description="Basic and acidic residues" evidence="1">
    <location>
        <begin position="263"/>
        <end position="279"/>
    </location>
</feature>
<feature type="region of interest" description="Disordered" evidence="1">
    <location>
        <begin position="254"/>
        <end position="279"/>
    </location>
</feature>
<evidence type="ECO:0000313" key="4">
    <source>
        <dbReference type="EMBL" id="SDF03002.1"/>
    </source>
</evidence>
<dbReference type="Pfam" id="PF13559">
    <property type="entry name" value="DUF4129"/>
    <property type="match status" value="1"/>
</dbReference>
<feature type="compositionally biased region" description="Acidic residues" evidence="1">
    <location>
        <begin position="613"/>
        <end position="628"/>
    </location>
</feature>
<dbReference type="RefSeq" id="WP_092688763.1">
    <property type="nucleotide sequence ID" value="NZ_FNBK01000003.1"/>
</dbReference>
<feature type="transmembrane region" description="Helical" evidence="2">
    <location>
        <begin position="382"/>
        <end position="404"/>
    </location>
</feature>
<dbReference type="AlphaFoldDB" id="A0A1G7HRF0"/>
<feature type="compositionally biased region" description="Low complexity" evidence="1">
    <location>
        <begin position="511"/>
        <end position="526"/>
    </location>
</feature>
<feature type="region of interest" description="Disordered" evidence="1">
    <location>
        <begin position="509"/>
        <end position="535"/>
    </location>
</feature>
<evidence type="ECO:0000256" key="1">
    <source>
        <dbReference type="SAM" id="MobiDB-lite"/>
    </source>
</evidence>
<keyword evidence="2" id="KW-1133">Transmembrane helix</keyword>
<feature type="domain" description="Protein-glutamine gamma-glutamyltransferase-like C-terminal" evidence="3">
    <location>
        <begin position="540"/>
        <end position="603"/>
    </location>
</feature>
<evidence type="ECO:0000313" key="5">
    <source>
        <dbReference type="Proteomes" id="UP000199076"/>
    </source>
</evidence>
<feature type="transmembrane region" description="Helical" evidence="2">
    <location>
        <begin position="425"/>
        <end position="447"/>
    </location>
</feature>
<organism evidence="4 5">
    <name type="scientific">Halorientalis regularis</name>
    <dbReference type="NCBI Taxonomy" id="660518"/>
    <lineage>
        <taxon>Archaea</taxon>
        <taxon>Methanobacteriati</taxon>
        <taxon>Methanobacteriota</taxon>
        <taxon>Stenosarchaea group</taxon>
        <taxon>Halobacteria</taxon>
        <taxon>Halobacteriales</taxon>
        <taxon>Haloarculaceae</taxon>
        <taxon>Halorientalis</taxon>
    </lineage>
</organism>
<feature type="transmembrane region" description="Helical" evidence="2">
    <location>
        <begin position="453"/>
        <end position="470"/>
    </location>
</feature>
<keyword evidence="2" id="KW-0472">Membrane</keyword>
<reference evidence="5" key="1">
    <citation type="submission" date="2016-10" db="EMBL/GenBank/DDBJ databases">
        <authorList>
            <person name="Varghese N."/>
            <person name="Submissions S."/>
        </authorList>
    </citation>
    <scope>NUCLEOTIDE SEQUENCE [LARGE SCALE GENOMIC DNA]</scope>
    <source>
        <strain evidence="5">IBRC-M 10760</strain>
    </source>
</reference>
<dbReference type="STRING" id="660518.SAMN05216218_103131"/>
<accession>A0A1G7HRF0</accession>
<evidence type="ECO:0000259" key="3">
    <source>
        <dbReference type="Pfam" id="PF13559"/>
    </source>
</evidence>
<evidence type="ECO:0000256" key="2">
    <source>
        <dbReference type="SAM" id="Phobius"/>
    </source>
</evidence>
<keyword evidence="5" id="KW-1185">Reference proteome</keyword>
<dbReference type="InterPro" id="IPR025403">
    <property type="entry name" value="TgpA-like_C"/>
</dbReference>
<dbReference type="EMBL" id="FNBK01000003">
    <property type="protein sequence ID" value="SDF03002.1"/>
    <property type="molecule type" value="Genomic_DNA"/>
</dbReference>
<dbReference type="Proteomes" id="UP000199076">
    <property type="component" value="Unassembled WGS sequence"/>
</dbReference>
<name>A0A1G7HRF0_9EURY</name>